<protein>
    <submittedName>
        <fullName evidence="3">Alpha/beta hydrolase</fullName>
    </submittedName>
</protein>
<evidence type="ECO:0000313" key="3">
    <source>
        <dbReference type="EMBL" id="MDN4593210.1"/>
    </source>
</evidence>
<sequence>MEKLRIYGNAPFTVAVIHGGPGALGEMAPVAKELSYVWGTLEPLHTAKTVEGQIRELRTILNKHGNIPITFIGHSWGAWLSFIFAAYYPTFVRKLILIGSGPFEEKYASKIMETRLSRLNEEERLQVNALRNALVDPSTKEKNNILAQFAKLIFKADSFDPLFSIDNKIEVQFDVLQSVWKEASELRKSGILMELGKQIQCPVVAIHGDYDPHPYEGIERPLSAMIEDFRLILLKNCGHYPWMERNSRKKFYKILNNELIYN</sequence>
<dbReference type="SUPFAM" id="SSF53474">
    <property type="entry name" value="alpha/beta-Hydrolases"/>
    <property type="match status" value="1"/>
</dbReference>
<dbReference type="InterPro" id="IPR050266">
    <property type="entry name" value="AB_hydrolase_sf"/>
</dbReference>
<gene>
    <name evidence="3" type="ORF">NWF35_04720</name>
</gene>
<evidence type="ECO:0000259" key="2">
    <source>
        <dbReference type="Pfam" id="PF00561"/>
    </source>
</evidence>
<dbReference type="PANTHER" id="PTHR43798">
    <property type="entry name" value="MONOACYLGLYCEROL LIPASE"/>
    <property type="match status" value="1"/>
</dbReference>
<name>A0ABT8IK89_9BACL</name>
<reference evidence="3" key="1">
    <citation type="submission" date="2022-08" db="EMBL/GenBank/DDBJ databases">
        <title>Polycladomyces zharkentsis sp. nov., a novel thermophilic CMC and starch-degrading bacterium isolated from a geothermal spring in Kazakhstan.</title>
        <authorList>
            <person name="Mashzhan A."/>
            <person name="Kistaubaeva A."/>
            <person name="Javier-Lopez R."/>
            <person name="Birkeland N.-K."/>
        </authorList>
    </citation>
    <scope>NUCLEOTIDE SEQUENCE</scope>
    <source>
        <strain evidence="3">KSR 13</strain>
    </source>
</reference>
<dbReference type="Proteomes" id="UP001174196">
    <property type="component" value="Unassembled WGS sequence"/>
</dbReference>
<evidence type="ECO:0000313" key="4">
    <source>
        <dbReference type="Proteomes" id="UP001174196"/>
    </source>
</evidence>
<keyword evidence="4" id="KW-1185">Reference proteome</keyword>
<proteinExistence type="predicted"/>
<dbReference type="InterPro" id="IPR029058">
    <property type="entry name" value="AB_hydrolase_fold"/>
</dbReference>
<dbReference type="Gene3D" id="3.40.50.1820">
    <property type="entry name" value="alpha/beta hydrolase"/>
    <property type="match status" value="1"/>
</dbReference>
<evidence type="ECO:0000256" key="1">
    <source>
        <dbReference type="ARBA" id="ARBA00022801"/>
    </source>
</evidence>
<dbReference type="RefSeq" id="WP_301237922.1">
    <property type="nucleotide sequence ID" value="NZ_JANRHH010000020.1"/>
</dbReference>
<accession>A0ABT8IK89</accession>
<dbReference type="GO" id="GO:0016787">
    <property type="term" value="F:hydrolase activity"/>
    <property type="evidence" value="ECO:0007669"/>
    <property type="project" value="UniProtKB-KW"/>
</dbReference>
<dbReference type="Pfam" id="PF00561">
    <property type="entry name" value="Abhydrolase_1"/>
    <property type="match status" value="1"/>
</dbReference>
<dbReference type="InterPro" id="IPR000073">
    <property type="entry name" value="AB_hydrolase_1"/>
</dbReference>
<comment type="caution">
    <text evidence="3">The sequence shown here is derived from an EMBL/GenBank/DDBJ whole genome shotgun (WGS) entry which is preliminary data.</text>
</comment>
<dbReference type="EMBL" id="JANRHH010000020">
    <property type="protein sequence ID" value="MDN4593210.1"/>
    <property type="molecule type" value="Genomic_DNA"/>
</dbReference>
<keyword evidence="1 3" id="KW-0378">Hydrolase</keyword>
<organism evidence="3 4">
    <name type="scientific">Polycladomyces subterraneus</name>
    <dbReference type="NCBI Taxonomy" id="1016997"/>
    <lineage>
        <taxon>Bacteria</taxon>
        <taxon>Bacillati</taxon>
        <taxon>Bacillota</taxon>
        <taxon>Bacilli</taxon>
        <taxon>Bacillales</taxon>
        <taxon>Thermoactinomycetaceae</taxon>
        <taxon>Polycladomyces</taxon>
    </lineage>
</organism>
<feature type="domain" description="AB hydrolase-1" evidence="2">
    <location>
        <begin position="54"/>
        <end position="109"/>
    </location>
</feature>
<dbReference type="PANTHER" id="PTHR43798:SF31">
    <property type="entry name" value="AB HYDROLASE SUPERFAMILY PROTEIN YCLE"/>
    <property type="match status" value="1"/>
</dbReference>